<evidence type="ECO:0000256" key="1">
    <source>
        <dbReference type="ARBA" id="ARBA00006068"/>
    </source>
</evidence>
<dbReference type="Proteomes" id="UP001260872">
    <property type="component" value="Unassembled WGS sequence"/>
</dbReference>
<dbReference type="InterPro" id="IPR050922">
    <property type="entry name" value="LytR/CpsA/Psr_CW_biosynth"/>
</dbReference>
<feature type="region of interest" description="Disordered" evidence="2">
    <location>
        <begin position="1"/>
        <end position="40"/>
    </location>
</feature>
<dbReference type="InterPro" id="IPR004474">
    <property type="entry name" value="LytR_CpsA_psr"/>
</dbReference>
<feature type="region of interest" description="Disordered" evidence="2">
    <location>
        <begin position="375"/>
        <end position="421"/>
    </location>
</feature>
<feature type="compositionally biased region" description="Basic residues" evidence="2">
    <location>
        <begin position="30"/>
        <end position="40"/>
    </location>
</feature>
<dbReference type="PANTHER" id="PTHR33392">
    <property type="entry name" value="POLYISOPRENYL-TEICHOIC ACID--PEPTIDOGLYCAN TEICHOIC ACID TRANSFERASE TAGU"/>
    <property type="match status" value="1"/>
</dbReference>
<gene>
    <name evidence="5" type="ORF">RH857_04205</name>
</gene>
<sequence>MGSNSEEAQPHRPRRAKHQPEPPVPAPAAGKKKAPPERRRRRRRIALFSLAAITVLVIAAVAVAGTYLHQLSSTFNENRNVIDELDLQDDTAYRTPEGTINILLLGTDSRGDVESEYRSRIGEEGERSDTMMFVHIPADRSEVYVMSIMRDLWVEVPGEGMGRVNSALSAGGYELAVDMVEELLYTHIDHVAVIDFEGFAGLTEALGGVYVDNPRSFSAGQRNPDFYPEGTIRLEGSNALRFVRERKSFPMGDYVRVQNQQLVVRAIVERFLSGDTLTNPQRVMSVVEEIVPYLEVDSALDAETIAGYAMDMHQLRGSDIHMFTIPTGEHTVTSGGAQVILPDEELMALLQRSLKNDNLSGFLEHYERLDGEMLDDSFTGEETDAPESDEDDPESLLDGTAPENVQPDDLEQLDESAEGTP</sequence>
<comment type="caution">
    <text evidence="5">The sequence shown here is derived from an EMBL/GenBank/DDBJ whole genome shotgun (WGS) entry which is preliminary data.</text>
</comment>
<reference evidence="6" key="1">
    <citation type="submission" date="2023-07" db="EMBL/GenBank/DDBJ databases">
        <title>Description of three actinobacteria isolated from air of manufacturing shop in a pharmaceutical factory.</title>
        <authorList>
            <person name="Zhang D.-F."/>
        </authorList>
    </citation>
    <scope>NUCLEOTIDE SEQUENCE [LARGE SCALE GENOMIC DNA]</scope>
    <source>
        <strain evidence="6">CCTCC AB 207010</strain>
    </source>
</reference>
<feature type="compositionally biased region" description="Acidic residues" evidence="2">
    <location>
        <begin position="406"/>
        <end position="421"/>
    </location>
</feature>
<accession>A0ABU1FRQ8</accession>
<evidence type="ECO:0000259" key="4">
    <source>
        <dbReference type="Pfam" id="PF03816"/>
    </source>
</evidence>
<dbReference type="RefSeq" id="WP_310536724.1">
    <property type="nucleotide sequence ID" value="NZ_BAAAOC010000022.1"/>
</dbReference>
<organism evidence="5 6">
    <name type="scientific">Nesterenkonia flava</name>
    <dbReference type="NCBI Taxonomy" id="469799"/>
    <lineage>
        <taxon>Bacteria</taxon>
        <taxon>Bacillati</taxon>
        <taxon>Actinomycetota</taxon>
        <taxon>Actinomycetes</taxon>
        <taxon>Micrococcales</taxon>
        <taxon>Micrococcaceae</taxon>
        <taxon>Nesterenkonia</taxon>
    </lineage>
</organism>
<evidence type="ECO:0000256" key="2">
    <source>
        <dbReference type="SAM" id="MobiDB-lite"/>
    </source>
</evidence>
<dbReference type="EMBL" id="JAVKGT010000008">
    <property type="protein sequence ID" value="MDR5711339.1"/>
    <property type="molecule type" value="Genomic_DNA"/>
</dbReference>
<keyword evidence="6" id="KW-1185">Reference proteome</keyword>
<keyword evidence="3" id="KW-0812">Transmembrane</keyword>
<proteinExistence type="inferred from homology"/>
<keyword evidence="3" id="KW-1133">Transmembrane helix</keyword>
<feature type="domain" description="Cell envelope-related transcriptional attenuator" evidence="4">
    <location>
        <begin position="127"/>
        <end position="271"/>
    </location>
</feature>
<dbReference type="PANTHER" id="PTHR33392:SF6">
    <property type="entry name" value="POLYISOPRENYL-TEICHOIC ACID--PEPTIDOGLYCAN TEICHOIC ACID TRANSFERASE TAGU"/>
    <property type="match status" value="1"/>
</dbReference>
<evidence type="ECO:0000313" key="6">
    <source>
        <dbReference type="Proteomes" id="UP001260872"/>
    </source>
</evidence>
<comment type="similarity">
    <text evidence="1">Belongs to the LytR/CpsA/Psr (LCP) family.</text>
</comment>
<dbReference type="Gene3D" id="3.40.630.190">
    <property type="entry name" value="LCP protein"/>
    <property type="match status" value="1"/>
</dbReference>
<feature type="transmembrane region" description="Helical" evidence="3">
    <location>
        <begin position="45"/>
        <end position="68"/>
    </location>
</feature>
<dbReference type="NCBIfam" id="TIGR00350">
    <property type="entry name" value="lytR_cpsA_psr"/>
    <property type="match status" value="1"/>
</dbReference>
<evidence type="ECO:0000313" key="5">
    <source>
        <dbReference type="EMBL" id="MDR5711339.1"/>
    </source>
</evidence>
<evidence type="ECO:0000256" key="3">
    <source>
        <dbReference type="SAM" id="Phobius"/>
    </source>
</evidence>
<dbReference type="Pfam" id="PF03816">
    <property type="entry name" value="LytR_cpsA_psr"/>
    <property type="match status" value="1"/>
</dbReference>
<feature type="compositionally biased region" description="Acidic residues" evidence="2">
    <location>
        <begin position="375"/>
        <end position="395"/>
    </location>
</feature>
<name>A0ABU1FRQ8_9MICC</name>
<protein>
    <submittedName>
        <fullName evidence="5">LCP family protein</fullName>
    </submittedName>
</protein>
<keyword evidence="3" id="KW-0472">Membrane</keyword>